<keyword evidence="3" id="KW-0804">Transcription</keyword>
<evidence type="ECO:0000313" key="8">
    <source>
        <dbReference type="EMBL" id="CRZ00722.1"/>
    </source>
</evidence>
<comment type="subcellular location">
    <subcellularLocation>
        <location evidence="1">Nucleus</location>
    </subcellularLocation>
</comment>
<evidence type="ECO:0000256" key="7">
    <source>
        <dbReference type="SAM" id="MobiDB-lite"/>
    </source>
</evidence>
<dbReference type="InterPro" id="IPR009072">
    <property type="entry name" value="Histone-fold"/>
</dbReference>
<dbReference type="SUPFAM" id="SSF47113">
    <property type="entry name" value="Histone-fold"/>
    <property type="match status" value="1"/>
</dbReference>
<name>A0A0H5QGJ5_9EUKA</name>
<evidence type="ECO:0000256" key="5">
    <source>
        <dbReference type="ARBA" id="ARBA00038392"/>
    </source>
</evidence>
<dbReference type="InterPro" id="IPR003195">
    <property type="entry name" value="TFIID_TAF13"/>
</dbReference>
<organism evidence="8">
    <name type="scientific">Spongospora subterranea</name>
    <dbReference type="NCBI Taxonomy" id="70186"/>
    <lineage>
        <taxon>Eukaryota</taxon>
        <taxon>Sar</taxon>
        <taxon>Rhizaria</taxon>
        <taxon>Endomyxa</taxon>
        <taxon>Phytomyxea</taxon>
        <taxon>Plasmodiophorida</taxon>
        <taxon>Plasmodiophoridae</taxon>
        <taxon>Spongospora</taxon>
    </lineage>
</organism>
<keyword evidence="2" id="KW-0805">Transcription regulation</keyword>
<feature type="non-terminal residue" evidence="8">
    <location>
        <position position="1"/>
    </location>
</feature>
<keyword evidence="4" id="KW-0539">Nucleus</keyword>
<dbReference type="GO" id="GO:0006366">
    <property type="term" value="P:transcription by RNA polymerase II"/>
    <property type="evidence" value="ECO:0007669"/>
    <property type="project" value="InterPro"/>
</dbReference>
<protein>
    <recommendedName>
        <fullName evidence="6">Transcription initiation factor TFIID subunit 13</fullName>
    </recommendedName>
</protein>
<dbReference type="CDD" id="cd07978">
    <property type="entry name" value="HFD_TAF13"/>
    <property type="match status" value="1"/>
</dbReference>
<dbReference type="Pfam" id="PF02269">
    <property type="entry name" value="TFIID-18kDa"/>
    <property type="match status" value="1"/>
</dbReference>
<comment type="similarity">
    <text evidence="5">Belongs to the TAF13 family.</text>
</comment>
<evidence type="ECO:0000256" key="4">
    <source>
        <dbReference type="ARBA" id="ARBA00023242"/>
    </source>
</evidence>
<reference evidence="8" key="1">
    <citation type="submission" date="2015-04" db="EMBL/GenBank/DDBJ databases">
        <title>The genome sequence of the plant pathogenic Rhizarian Plasmodiophora brassicae reveals insights in its biotrophic life cycle and the origin of chitin synthesis.</title>
        <authorList>
            <person name="Schwelm A."/>
            <person name="Fogelqvist J."/>
            <person name="Knaust A."/>
            <person name="Julke S."/>
            <person name="Lilja T."/>
            <person name="Dhandapani V."/>
            <person name="Bonilla-Rosso G."/>
            <person name="Karlsson M."/>
            <person name="Shevchenko A."/>
            <person name="Choi S.R."/>
            <person name="Kim H.G."/>
            <person name="Park J.Y."/>
            <person name="Lim Y.P."/>
            <person name="Ludwig-Muller J."/>
            <person name="Dixelius C."/>
        </authorList>
    </citation>
    <scope>NUCLEOTIDE SEQUENCE</scope>
    <source>
        <tissue evidence="8">Potato root galls</tissue>
    </source>
</reference>
<accession>A0A0H5QGJ5</accession>
<feature type="compositionally biased region" description="Basic and acidic residues" evidence="7">
    <location>
        <begin position="64"/>
        <end position="74"/>
    </location>
</feature>
<dbReference type="AlphaFoldDB" id="A0A0H5QGJ5"/>
<evidence type="ECO:0000256" key="3">
    <source>
        <dbReference type="ARBA" id="ARBA00023163"/>
    </source>
</evidence>
<proteinExistence type="inferred from homology"/>
<evidence type="ECO:0000256" key="6">
    <source>
        <dbReference type="ARBA" id="ARBA00040136"/>
    </source>
</evidence>
<dbReference type="EMBL" id="HACM01000280">
    <property type="protein sequence ID" value="CRZ00722.1"/>
    <property type="molecule type" value="Transcribed_RNA"/>
</dbReference>
<evidence type="ECO:0000256" key="2">
    <source>
        <dbReference type="ARBA" id="ARBA00023015"/>
    </source>
</evidence>
<dbReference type="PANTHER" id="PTHR11380">
    <property type="entry name" value="TRANSCRIPTION INITIATION FACTOR TFIID/SUPT3-RELATED"/>
    <property type="match status" value="1"/>
</dbReference>
<dbReference type="GO" id="GO:0005634">
    <property type="term" value="C:nucleus"/>
    <property type="evidence" value="ECO:0007669"/>
    <property type="project" value="UniProtKB-SubCell"/>
</dbReference>
<evidence type="ECO:0000256" key="1">
    <source>
        <dbReference type="ARBA" id="ARBA00004123"/>
    </source>
</evidence>
<dbReference type="GO" id="GO:0046982">
    <property type="term" value="F:protein heterodimerization activity"/>
    <property type="evidence" value="ECO:0007669"/>
    <property type="project" value="InterPro"/>
</dbReference>
<dbReference type="Gene3D" id="1.10.20.10">
    <property type="entry name" value="Histone, subunit A"/>
    <property type="match status" value="1"/>
</dbReference>
<feature type="region of interest" description="Disordered" evidence="7">
    <location>
        <begin position="21"/>
        <end position="74"/>
    </location>
</feature>
<dbReference type="PANTHER" id="PTHR11380:SF5">
    <property type="entry name" value="TRANSCRIPTION INITIATION FACTOR TFIID SUBUNIT 13"/>
    <property type="match status" value="1"/>
</dbReference>
<sequence>FGARTRTWLVHIHSMELPMERAGFDNDSDSDDETGLAYENPYKRQKTDLSPIARSSSDAPADSFLHKKQPDPHPFRNLFQKELRQMMYGSGDVSNPLPESLDMLEDMTVDFITQMTRMAAQIAGNRDRIRKDDLLFAVRDQPRMFARANELLRMNRIVSEATKKIDNTDIKKLR</sequence>